<comment type="caution">
    <text evidence="2">The sequence shown here is derived from an EMBL/GenBank/DDBJ whole genome shotgun (WGS) entry which is preliminary data.</text>
</comment>
<dbReference type="EMBL" id="AXCR01000007">
    <property type="protein sequence ID" value="KJR85767.1"/>
    <property type="molecule type" value="Genomic_DNA"/>
</dbReference>
<evidence type="ECO:0000313" key="2">
    <source>
        <dbReference type="EMBL" id="KJR85767.1"/>
    </source>
</evidence>
<protein>
    <submittedName>
        <fullName evidence="2">Uncharacterized protein</fullName>
    </submittedName>
</protein>
<dbReference type="Proteomes" id="UP000033710">
    <property type="component" value="Unassembled WGS sequence"/>
</dbReference>
<evidence type="ECO:0000256" key="1">
    <source>
        <dbReference type="SAM" id="MobiDB-lite"/>
    </source>
</evidence>
<reference evidence="2 3" key="2">
    <citation type="journal article" date="2015" name="Eukaryot. Cell">
        <title>Asexual propagation of a virulent clone complex in a human and feline outbreak of sporotrichosis.</title>
        <authorList>
            <person name="Teixeira Mde M."/>
            <person name="Rodrigues A.M."/>
            <person name="Tsui C.K."/>
            <person name="de Almeida L.G."/>
            <person name="Van Diepeningen A.D."/>
            <person name="van den Ende B.G."/>
            <person name="Fernandes G.F."/>
            <person name="Kano R."/>
            <person name="Hamelin R.C."/>
            <person name="Lopes-Bezerra L.M."/>
            <person name="Vasconcelos A.T."/>
            <person name="de Hoog S."/>
            <person name="de Camargo Z.P."/>
            <person name="Felipe M.S."/>
        </authorList>
    </citation>
    <scope>NUCLEOTIDE SEQUENCE [LARGE SCALE GENOMIC DNA]</scope>
    <source>
        <strain evidence="2 3">1099-18</strain>
    </source>
</reference>
<evidence type="ECO:0000313" key="3">
    <source>
        <dbReference type="Proteomes" id="UP000033710"/>
    </source>
</evidence>
<dbReference type="GeneID" id="27671999"/>
<name>A0A0F2M7Z8_SPOSC</name>
<reference evidence="2 3" key="1">
    <citation type="journal article" date="2014" name="BMC Genomics">
        <title>Comparative genomics of the major fungal agents of human and animal Sporotrichosis: Sporothrix schenckii and Sporothrix brasiliensis.</title>
        <authorList>
            <person name="Teixeira M.M."/>
            <person name="de Almeida L.G."/>
            <person name="Kubitschek-Barreira P."/>
            <person name="Alves F.L."/>
            <person name="Kioshima E.S."/>
            <person name="Abadio A.K."/>
            <person name="Fernandes L."/>
            <person name="Derengowski L.S."/>
            <person name="Ferreira K.S."/>
            <person name="Souza R.C."/>
            <person name="Ruiz J.C."/>
            <person name="de Andrade N.C."/>
            <person name="Paes H.C."/>
            <person name="Nicola A.M."/>
            <person name="Albuquerque P."/>
            <person name="Gerber A.L."/>
            <person name="Martins V.P."/>
            <person name="Peconick L.D."/>
            <person name="Neto A.V."/>
            <person name="Chaucanez C.B."/>
            <person name="Silva P.A."/>
            <person name="Cunha O.L."/>
            <person name="de Oliveira F.F."/>
            <person name="dos Santos T.C."/>
            <person name="Barros A.L."/>
            <person name="Soares M.A."/>
            <person name="de Oliveira L.M."/>
            <person name="Marini M.M."/>
            <person name="Villalobos-Duno H."/>
            <person name="Cunha M.M."/>
            <person name="de Hoog S."/>
            <person name="da Silveira J.F."/>
            <person name="Henrissat B."/>
            <person name="Nino-Vega G.A."/>
            <person name="Cisalpino P.S."/>
            <person name="Mora-Montes H.M."/>
            <person name="Almeida S.R."/>
            <person name="Stajich J.E."/>
            <person name="Lopes-Bezerra L.M."/>
            <person name="Vasconcelos A.T."/>
            <person name="Felipe M.S."/>
        </authorList>
    </citation>
    <scope>NUCLEOTIDE SEQUENCE [LARGE SCALE GENOMIC DNA]</scope>
    <source>
        <strain evidence="2 3">1099-18</strain>
    </source>
</reference>
<accession>A0A0F2M7Z8</accession>
<dbReference type="KEGG" id="ssck:SPSK_10172"/>
<dbReference type="RefSeq" id="XP_016588443.1">
    <property type="nucleotide sequence ID" value="XM_016736722.1"/>
</dbReference>
<proteinExistence type="predicted"/>
<dbReference type="VEuPathDB" id="FungiDB:SPSK_10172"/>
<organism evidence="2 3">
    <name type="scientific">Sporothrix schenckii 1099-18</name>
    <dbReference type="NCBI Taxonomy" id="1397361"/>
    <lineage>
        <taxon>Eukaryota</taxon>
        <taxon>Fungi</taxon>
        <taxon>Dikarya</taxon>
        <taxon>Ascomycota</taxon>
        <taxon>Pezizomycotina</taxon>
        <taxon>Sordariomycetes</taxon>
        <taxon>Sordariomycetidae</taxon>
        <taxon>Ophiostomatales</taxon>
        <taxon>Ophiostomataceae</taxon>
        <taxon>Sporothrix</taxon>
    </lineage>
</organism>
<feature type="region of interest" description="Disordered" evidence="1">
    <location>
        <begin position="38"/>
        <end position="57"/>
    </location>
</feature>
<gene>
    <name evidence="2" type="ORF">SPSK_10172</name>
</gene>
<dbReference type="AlphaFoldDB" id="A0A0F2M7Z8"/>
<sequence>MSPTATNYAVAQRNDAACNVHVVQCATGSMPCPESALDNSTKKHYGDISAGSEDGSKASCGVSSDFSSGSTFDALCFDHITAGS</sequence>